<dbReference type="SUPFAM" id="SSF56214">
    <property type="entry name" value="4'-phosphopantetheinyl transferase"/>
    <property type="match status" value="1"/>
</dbReference>
<comment type="cofactor">
    <cofactor evidence="2">
        <name>Mg(2+)</name>
        <dbReference type="ChEBI" id="CHEBI:18420"/>
    </cofactor>
</comment>
<dbReference type="GO" id="GO:0009239">
    <property type="term" value="P:enterobactin biosynthetic process"/>
    <property type="evidence" value="ECO:0007669"/>
    <property type="project" value="InterPro"/>
</dbReference>
<comment type="caution">
    <text evidence="4">The sequence shown here is derived from an EMBL/GenBank/DDBJ whole genome shotgun (WGS) entry which is preliminary data.</text>
</comment>
<keyword evidence="5" id="KW-1185">Reference proteome</keyword>
<keyword evidence="2" id="KW-0460">Magnesium</keyword>
<feature type="binding site" evidence="1">
    <location>
        <position position="115"/>
    </location>
    <ligand>
        <name>CoA</name>
        <dbReference type="ChEBI" id="CHEBI:57287"/>
    </ligand>
</feature>
<dbReference type="PANTHER" id="PTHR38096">
    <property type="entry name" value="ENTEROBACTIN SYNTHASE COMPONENT D"/>
    <property type="match status" value="1"/>
</dbReference>
<dbReference type="GO" id="GO:0008897">
    <property type="term" value="F:holo-[acyl-carrier-protein] synthase activity"/>
    <property type="evidence" value="ECO:0007669"/>
    <property type="project" value="InterPro"/>
</dbReference>
<feature type="binding site" evidence="1">
    <location>
        <position position="51"/>
    </location>
    <ligand>
        <name>CoA</name>
        <dbReference type="ChEBI" id="CHEBI:57287"/>
    </ligand>
</feature>
<feature type="binding site" evidence="2">
    <location>
        <position position="115"/>
    </location>
    <ligand>
        <name>Mg(2+)</name>
        <dbReference type="ChEBI" id="CHEBI:18420"/>
    </ligand>
</feature>
<feature type="domain" description="4'-phosphopantetheinyl transferase N-terminal" evidence="3">
    <location>
        <begin position="39"/>
        <end position="105"/>
    </location>
</feature>
<protein>
    <recommendedName>
        <fullName evidence="3">4'-phosphopantetheinyl transferase N-terminal domain-containing protein</fullName>
    </recommendedName>
</protein>
<dbReference type="Gene3D" id="3.90.470.20">
    <property type="entry name" value="4'-phosphopantetheinyl transferase domain"/>
    <property type="match status" value="1"/>
</dbReference>
<dbReference type="OrthoDB" id="8210607at2"/>
<dbReference type="PANTHER" id="PTHR38096:SF1">
    <property type="entry name" value="ENTEROBACTIN SYNTHASE COMPONENT D"/>
    <property type="match status" value="1"/>
</dbReference>
<dbReference type="GO" id="GO:0000287">
    <property type="term" value="F:magnesium ion binding"/>
    <property type="evidence" value="ECO:0007669"/>
    <property type="project" value="InterPro"/>
</dbReference>
<evidence type="ECO:0000256" key="1">
    <source>
        <dbReference type="PIRSR" id="PIRSR603542-1"/>
    </source>
</evidence>
<dbReference type="InterPro" id="IPR037143">
    <property type="entry name" value="4-PPantetheinyl_Trfase_dom_sf"/>
</dbReference>
<dbReference type="GO" id="GO:0005886">
    <property type="term" value="C:plasma membrane"/>
    <property type="evidence" value="ECO:0007669"/>
    <property type="project" value="TreeGrafter"/>
</dbReference>
<feature type="binding site" evidence="1">
    <location>
        <position position="157"/>
    </location>
    <ligand>
        <name>CoA</name>
        <dbReference type="ChEBI" id="CHEBI:57287"/>
    </ligand>
</feature>
<reference evidence="4 5" key="1">
    <citation type="submission" date="2017-08" db="EMBL/GenBank/DDBJ databases">
        <title>Draft Genome Sequence of Loktanella cinnabarina Strain XM1, Isolated from Coastal Surface Water.</title>
        <authorList>
            <person name="Ma R."/>
            <person name="Wang J."/>
            <person name="Wang Q."/>
            <person name="Ma Z."/>
            <person name="Li J."/>
            <person name="Chen L."/>
        </authorList>
    </citation>
    <scope>NUCLEOTIDE SEQUENCE [LARGE SCALE GENOMIC DNA]</scope>
    <source>
        <strain evidence="4 5">XM1</strain>
    </source>
</reference>
<dbReference type="EMBL" id="NQWH01000011">
    <property type="protein sequence ID" value="PHP27772.1"/>
    <property type="molecule type" value="Genomic_DNA"/>
</dbReference>
<dbReference type="PRINTS" id="PR01399">
    <property type="entry name" value="ENTSNTHTASED"/>
</dbReference>
<feature type="binding site" evidence="1">
    <location>
        <position position="171"/>
    </location>
    <ligand>
        <name>CoA</name>
        <dbReference type="ChEBI" id="CHEBI:57287"/>
    </ligand>
</feature>
<evidence type="ECO:0000256" key="2">
    <source>
        <dbReference type="PIRSR" id="PIRSR603542-2"/>
    </source>
</evidence>
<keyword evidence="2" id="KW-0479">Metal-binding</keyword>
<accession>A0A2G1MGI0</accession>
<dbReference type="InterPro" id="IPR041354">
    <property type="entry name" value="4PPT_N"/>
</dbReference>
<evidence type="ECO:0000313" key="5">
    <source>
        <dbReference type="Proteomes" id="UP000221860"/>
    </source>
</evidence>
<sequence>MSEAAQLAAGIEALGGPGLVACAVWIGAEGAPDCALAPEEARAMARAVPARRAEFAAGRHAAREAMQRLGQAAQPVPMRPDRSPHWPEGLRGSISHEAGLAVAALRSGGAAFGIDIAPAAPLDRDLHDEIAALGELDQPVPGFDRGMIARLVFSAKEAAYKAQFPESGLVLGFEAMRVEITATGPAGGGLVARLARPAGPYGAGTAFRGGWRRIGARFAVLMQAPASAAEGCRPGFALRNTASRGRARMASRDGVS</sequence>
<evidence type="ECO:0000259" key="3">
    <source>
        <dbReference type="Pfam" id="PF17837"/>
    </source>
</evidence>
<name>A0A2G1MGI0_9RHOB</name>
<dbReference type="AlphaFoldDB" id="A0A2G1MGI0"/>
<dbReference type="RefSeq" id="WP_099276463.1">
    <property type="nucleotide sequence ID" value="NZ_KZ304957.1"/>
</dbReference>
<feature type="binding site" evidence="1">
    <location>
        <position position="59"/>
    </location>
    <ligand>
        <name>CoA</name>
        <dbReference type="ChEBI" id="CHEBI:57287"/>
    </ligand>
</feature>
<dbReference type="Pfam" id="PF17837">
    <property type="entry name" value="4PPT_N"/>
    <property type="match status" value="1"/>
</dbReference>
<dbReference type="InterPro" id="IPR003542">
    <property type="entry name" value="Enbac_synth_compD-like"/>
</dbReference>
<dbReference type="Proteomes" id="UP000221860">
    <property type="component" value="Unassembled WGS sequence"/>
</dbReference>
<feature type="binding site" evidence="1">
    <location>
        <begin position="95"/>
        <end position="96"/>
    </location>
    <ligand>
        <name>CoA</name>
        <dbReference type="ChEBI" id="CHEBI:57287"/>
    </ligand>
</feature>
<evidence type="ECO:0000313" key="4">
    <source>
        <dbReference type="EMBL" id="PHP27772.1"/>
    </source>
</evidence>
<feature type="binding site" evidence="1">
    <location>
        <position position="161"/>
    </location>
    <ligand>
        <name>CoA</name>
        <dbReference type="ChEBI" id="CHEBI:57287"/>
    </ligand>
</feature>
<organism evidence="4 5">
    <name type="scientific">Limimaricola cinnabarinus</name>
    <dbReference type="NCBI Taxonomy" id="1125964"/>
    <lineage>
        <taxon>Bacteria</taxon>
        <taxon>Pseudomonadati</taxon>
        <taxon>Pseudomonadota</taxon>
        <taxon>Alphaproteobacteria</taxon>
        <taxon>Rhodobacterales</taxon>
        <taxon>Paracoccaceae</taxon>
        <taxon>Limimaricola</taxon>
    </lineage>
</organism>
<gene>
    <name evidence="4" type="ORF">CJ301_08850</name>
</gene>
<feature type="binding site" evidence="2">
    <location>
        <position position="116"/>
    </location>
    <ligand>
        <name>Mg(2+)</name>
        <dbReference type="ChEBI" id="CHEBI:18420"/>
    </ligand>
</feature>
<proteinExistence type="predicted"/>
<dbReference type="GO" id="GO:0009366">
    <property type="term" value="C:enterobactin synthetase complex"/>
    <property type="evidence" value="ECO:0007669"/>
    <property type="project" value="InterPro"/>
</dbReference>